<dbReference type="GO" id="GO:0006284">
    <property type="term" value="P:base-excision repair"/>
    <property type="evidence" value="ECO:0007669"/>
    <property type="project" value="TreeGrafter"/>
</dbReference>
<dbReference type="GO" id="GO:0008311">
    <property type="term" value="F:double-stranded DNA 3'-5' DNA exonuclease activity"/>
    <property type="evidence" value="ECO:0007669"/>
    <property type="project" value="TreeGrafter"/>
</dbReference>
<gene>
    <name evidence="5" type="ORF">RJT34_13431</name>
</gene>
<dbReference type="GO" id="GO:0008081">
    <property type="term" value="F:phosphoric diester hydrolase activity"/>
    <property type="evidence" value="ECO:0007669"/>
    <property type="project" value="TreeGrafter"/>
</dbReference>
<evidence type="ECO:0000256" key="3">
    <source>
        <dbReference type="ARBA" id="ARBA00022842"/>
    </source>
</evidence>
<dbReference type="PANTHER" id="PTHR22748:SF11">
    <property type="entry name" value="OS07G0184032 PROTEIN"/>
    <property type="match status" value="1"/>
</dbReference>
<feature type="binding site" evidence="4">
    <location>
        <position position="100"/>
    </location>
    <ligand>
        <name>Mg(2+)</name>
        <dbReference type="ChEBI" id="CHEBI:18420"/>
        <label>1</label>
    </ligand>
</feature>
<sequence>MMRVYHQLLGRVVIRPVMHDVAGRHLSNKFGRLESVGTAPLRRSHTDMLDRIGVSSEEDVTEVIRRLVDMEVRDKEWDKHFVEDSNGGCCQLLMKILSFNVKGLDRRLKKKMFRELVGREKVAFLGIQETKLHVVDNQLVSSLWNVLEFDWVALLAAGTIGGLLCVRNKNLFQRSLVFEGFGLLGVLGCWKGRQSPCVLLNVYSSCLLVEKTRLWEELIQLKLVHVECNTLG</sequence>
<keyword evidence="6" id="KW-1185">Reference proteome</keyword>
<dbReference type="GO" id="GO:0046872">
    <property type="term" value="F:metal ion binding"/>
    <property type="evidence" value="ECO:0007669"/>
    <property type="project" value="UniProtKB-KW"/>
</dbReference>
<keyword evidence="1 4" id="KW-0479">Metal-binding</keyword>
<organism evidence="5 6">
    <name type="scientific">Clitoria ternatea</name>
    <name type="common">Butterfly pea</name>
    <dbReference type="NCBI Taxonomy" id="43366"/>
    <lineage>
        <taxon>Eukaryota</taxon>
        <taxon>Viridiplantae</taxon>
        <taxon>Streptophyta</taxon>
        <taxon>Embryophyta</taxon>
        <taxon>Tracheophyta</taxon>
        <taxon>Spermatophyta</taxon>
        <taxon>Magnoliopsida</taxon>
        <taxon>eudicotyledons</taxon>
        <taxon>Gunneridae</taxon>
        <taxon>Pentapetalae</taxon>
        <taxon>rosids</taxon>
        <taxon>fabids</taxon>
        <taxon>Fabales</taxon>
        <taxon>Fabaceae</taxon>
        <taxon>Papilionoideae</taxon>
        <taxon>50 kb inversion clade</taxon>
        <taxon>NPAAA clade</taxon>
        <taxon>indigoferoid/millettioid clade</taxon>
        <taxon>Phaseoleae</taxon>
        <taxon>Clitoria</taxon>
    </lineage>
</organism>
<keyword evidence="3 4" id="KW-0460">Magnesium</keyword>
<evidence type="ECO:0000256" key="4">
    <source>
        <dbReference type="PIRSR" id="PIRSR604808-2"/>
    </source>
</evidence>
<evidence type="ECO:0000256" key="1">
    <source>
        <dbReference type="ARBA" id="ARBA00022723"/>
    </source>
</evidence>
<proteinExistence type="predicted"/>
<feature type="binding site" evidence="4">
    <location>
        <position position="129"/>
    </location>
    <ligand>
        <name>Mg(2+)</name>
        <dbReference type="ChEBI" id="CHEBI:18420"/>
        <label>1</label>
    </ligand>
</feature>
<protein>
    <submittedName>
        <fullName evidence="5">Uncharacterized protein</fullName>
    </submittedName>
</protein>
<name>A0AAN9PLT3_CLITE</name>
<dbReference type="EMBL" id="JAYKXN010000003">
    <property type="protein sequence ID" value="KAK7302539.1"/>
    <property type="molecule type" value="Genomic_DNA"/>
</dbReference>
<dbReference type="Gene3D" id="3.60.10.10">
    <property type="entry name" value="Endonuclease/exonuclease/phosphatase"/>
    <property type="match status" value="1"/>
</dbReference>
<comment type="cofactor">
    <cofactor evidence="4">
        <name>Mg(2+)</name>
        <dbReference type="ChEBI" id="CHEBI:18420"/>
    </cofactor>
    <cofactor evidence="4">
        <name>Mn(2+)</name>
        <dbReference type="ChEBI" id="CHEBI:29035"/>
    </cofactor>
    <text evidence="4">Probably binds two magnesium or manganese ions per subunit.</text>
</comment>
<dbReference type="GO" id="GO:0003906">
    <property type="term" value="F:DNA-(apurinic or apyrimidinic site) endonuclease activity"/>
    <property type="evidence" value="ECO:0007669"/>
    <property type="project" value="TreeGrafter"/>
</dbReference>
<dbReference type="InterPro" id="IPR036691">
    <property type="entry name" value="Endo/exonu/phosph_ase_sf"/>
</dbReference>
<keyword evidence="4" id="KW-0464">Manganese</keyword>
<dbReference type="PANTHER" id="PTHR22748">
    <property type="entry name" value="AP ENDONUCLEASE"/>
    <property type="match status" value="1"/>
</dbReference>
<accession>A0AAN9PLT3</accession>
<evidence type="ECO:0000313" key="5">
    <source>
        <dbReference type="EMBL" id="KAK7302539.1"/>
    </source>
</evidence>
<dbReference type="InterPro" id="IPR004808">
    <property type="entry name" value="AP_endonuc_1"/>
</dbReference>
<evidence type="ECO:0000313" key="6">
    <source>
        <dbReference type="Proteomes" id="UP001359559"/>
    </source>
</evidence>
<dbReference type="AlphaFoldDB" id="A0AAN9PLT3"/>
<comment type="caution">
    <text evidence="5">The sequence shown here is derived from an EMBL/GenBank/DDBJ whole genome shotgun (WGS) entry which is preliminary data.</text>
</comment>
<keyword evidence="2" id="KW-0378">Hydrolase</keyword>
<dbReference type="GO" id="GO:0005634">
    <property type="term" value="C:nucleus"/>
    <property type="evidence" value="ECO:0007669"/>
    <property type="project" value="TreeGrafter"/>
</dbReference>
<reference evidence="5 6" key="1">
    <citation type="submission" date="2024-01" db="EMBL/GenBank/DDBJ databases">
        <title>The genomes of 5 underutilized Papilionoideae crops provide insights into root nodulation and disease resistance.</title>
        <authorList>
            <person name="Yuan L."/>
        </authorList>
    </citation>
    <scope>NUCLEOTIDE SEQUENCE [LARGE SCALE GENOMIC DNA]</scope>
    <source>
        <strain evidence="5">LY-2023</strain>
        <tissue evidence="5">Leaf</tissue>
    </source>
</reference>
<evidence type="ECO:0000256" key="2">
    <source>
        <dbReference type="ARBA" id="ARBA00022801"/>
    </source>
</evidence>
<dbReference type="Proteomes" id="UP001359559">
    <property type="component" value="Unassembled WGS sequence"/>
</dbReference>
<dbReference type="SUPFAM" id="SSF56219">
    <property type="entry name" value="DNase I-like"/>
    <property type="match status" value="1"/>
</dbReference>